<evidence type="ECO:0000256" key="2">
    <source>
        <dbReference type="ARBA" id="ARBA00011073"/>
    </source>
</evidence>
<dbReference type="PROSITE" id="PS00137">
    <property type="entry name" value="SUBTILASE_HIS"/>
    <property type="match status" value="1"/>
</dbReference>
<dbReference type="PANTHER" id="PTHR43806:SF65">
    <property type="entry name" value="SERINE PROTEASE APRX"/>
    <property type="match status" value="1"/>
</dbReference>
<dbReference type="PROSITE" id="PS00136">
    <property type="entry name" value="SUBTILASE_ASP"/>
    <property type="match status" value="1"/>
</dbReference>
<evidence type="ECO:0000256" key="13">
    <source>
        <dbReference type="SAM" id="MobiDB-lite"/>
    </source>
</evidence>
<evidence type="ECO:0000256" key="3">
    <source>
        <dbReference type="ARBA" id="ARBA00022512"/>
    </source>
</evidence>
<dbReference type="PROSITE" id="PS51892">
    <property type="entry name" value="SUBTILASE"/>
    <property type="match status" value="1"/>
</dbReference>
<dbReference type="SUPFAM" id="SSF52743">
    <property type="entry name" value="Subtilisin-like"/>
    <property type="match status" value="1"/>
</dbReference>
<comment type="similarity">
    <text evidence="2 11 12">Belongs to the peptidase S8 family.</text>
</comment>
<evidence type="ECO:0000256" key="7">
    <source>
        <dbReference type="ARBA" id="ARBA00022801"/>
    </source>
</evidence>
<dbReference type="Pfam" id="PF00082">
    <property type="entry name" value="Peptidase_S8"/>
    <property type="match status" value="1"/>
</dbReference>
<comment type="subcellular location">
    <subcellularLocation>
        <location evidence="1">Secreted</location>
        <location evidence="1">Cell wall</location>
        <topology evidence="1">Peptidoglycan-anchor</topology>
    </subcellularLocation>
</comment>
<evidence type="ECO:0000256" key="12">
    <source>
        <dbReference type="RuleBase" id="RU003355"/>
    </source>
</evidence>
<proteinExistence type="inferred from homology"/>
<evidence type="ECO:0000259" key="17">
    <source>
        <dbReference type="Pfam" id="PF00746"/>
    </source>
</evidence>
<dbReference type="InterPro" id="IPR015500">
    <property type="entry name" value="Peptidase_S8_subtilisin-rel"/>
</dbReference>
<protein>
    <submittedName>
        <fullName evidence="19">Peptidase S8</fullName>
    </submittedName>
</protein>
<dbReference type="InterPro" id="IPR022398">
    <property type="entry name" value="Peptidase_S8_His-AS"/>
</dbReference>
<dbReference type="InterPro" id="IPR034213">
    <property type="entry name" value="S8_Vpr-like"/>
</dbReference>
<feature type="domain" description="PA" evidence="18">
    <location>
        <begin position="450"/>
        <end position="523"/>
    </location>
</feature>
<keyword evidence="7 11" id="KW-0378">Hydrolase</keyword>
<dbReference type="InterPro" id="IPR023827">
    <property type="entry name" value="Peptidase_S8_Asp-AS"/>
</dbReference>
<keyword evidence="14" id="KW-1133">Transmembrane helix</keyword>
<dbReference type="InterPro" id="IPR046450">
    <property type="entry name" value="PA_dom_sf"/>
</dbReference>
<evidence type="ECO:0000256" key="6">
    <source>
        <dbReference type="ARBA" id="ARBA00022729"/>
    </source>
</evidence>
<dbReference type="CDD" id="cd07474">
    <property type="entry name" value="Peptidases_S8_subtilisin_Vpr-like"/>
    <property type="match status" value="1"/>
</dbReference>
<evidence type="ECO:0000256" key="5">
    <source>
        <dbReference type="ARBA" id="ARBA00022670"/>
    </source>
</evidence>
<evidence type="ECO:0000256" key="15">
    <source>
        <dbReference type="SAM" id="SignalP"/>
    </source>
</evidence>
<feature type="compositionally biased region" description="Basic and acidic residues" evidence="13">
    <location>
        <begin position="1534"/>
        <end position="1574"/>
    </location>
</feature>
<sequence>MKKKHFARLISSILVFAMIFSLVNPLFASAETSTDQLTKKLNVDKRISKLKESMKQRERQLANAPMIDSSLEKIKGDKKVDVIVQLTEVPVAFEKGKNIIQGKSLSSAKSTNLKKKVISEQARFEKLLKMEKISFKKGFTYNQAFNGMSLTVKADDIEKLANIKGVVSVHPVEEVHALEVNNDDTMTPNMVDSVPHLDIPALWEKGVEGEGVKVAVLDTGIDYEHPDLKDVYKGGYNFIPHNSDYARDRADDDPYETTPEDKPEHMPEFLPTGQSFYTSHGTHVAGTIAAQGTTEHGIKGIAPKVELYAYRVLGAYGSGATDGIMAAIEKSIEEDMDIINLSLGGGSNSQNAPDAIAINNATIAGITAVVATGNSGPGRGTIGNPATAPLAISVGNSTLPEVTLQSTVAVEAGDYSNESDVNLMAWTYGSNPKDALTGEYDVVAIPGVGNPNDFKDLDVDGKVALISRGEIPFVDKIAAAKEAGAVATIIHNNEGEGPANVSLSTAFDYIPTFDMATSEGEALREALEKADNQTGKVIFSNYKESQTAGDEINDTSSRGPSTPNFDIKPDVSAPGTNIMSTVPAYGKDNPDANYEHAYDRFTGTSMATPHVAGVAALLLSKNPDWTPFDVKVAMSNTAKQLDTNKYDVFAQGPGLVQPLKAANAGALAYALDTTVSGSEEVEHEKGTVTFGRVEANPEKQQTISKQIVVRSMNGQSDNFDVNVDVIKAGTGDMADASVSVDKSSFTLNGTETLDVTLAIPAGEGAPGNELLGYIQITGGKTEMLLPFAAEFSGASTEDPSGLEYFELQDYVISPNADGKFDETELHLGLSQDEDLMSIELWDAANPFGGEFGDGYIGLLALQSLTAGDYILPIDGTYVDWGTEEETDIPEGVYTIDYNSWDLSGGTIENLAYDGPFFVKTSQSDVSFAEIEDEIEGAEYEITGAIDDKFIDFKSTVEDVFGVEYDVNDYLEVGYELKDENNEVAEKEAVVLEQDGAFTISLSDLTTGDYTLILSVNDIAANAVQEEVELKISNEPEDPEEPEEPEVPEEFTIFLSKSTKEPTEGPVTVTVETDSKSELKELKWLEGEKSVEDFAEAGSDIDIEAMSFDISENGVYTVYAKNSDDVEAVQTIEITNIIDSVPAEFTVSLSKSTEEPTEGPVTVTVETDSELDLVELKWLEGEKATEDFSGAGNTIDLDTMSFDISKNGIYTVYAKNSDDVEAIQTVDVTNILDPDQGDIDFSLELSTKEPTEDPVTVTVQTDEELVALKWLEGGKTIEDFAEGGHDIDLETKSFEIDENGMYTVYAENSDGEKGVISITIRNITDSAQEEINVTLTPSVTDETEGPVAITVETDSESELVEMKWLEGEKAAKDFSNAGNNIDFDSKSFNVAENGIYTVYVKNSDGVEAVQTIEVTNIVDPVQEEINVTLTPSTTDKTEDPVTVTVETDSESELVELKWLEGERSTKDFTDAGTDIDLDSKSFNVAENGTYTVYAKNSDGVEAVQMITISNITEPDQEQPGDDDEEEQPGDEDKGDGDKEQPGDEDKDDGDKEQPGDENKDDGNKGQPGDENKDGAADDDQVGNDVTESTDNGEKLPNTATSTYNHLVLGAILVMVGLLAAYIQYRKKQKMNM</sequence>
<evidence type="ECO:0000256" key="8">
    <source>
        <dbReference type="ARBA" id="ARBA00022825"/>
    </source>
</evidence>
<feature type="region of interest" description="Disordered" evidence="13">
    <location>
        <begin position="547"/>
        <end position="573"/>
    </location>
</feature>
<keyword evidence="5 11" id="KW-0645">Protease</keyword>
<keyword evidence="8 11" id="KW-0720">Serine protease</keyword>
<feature type="region of interest" description="Disordered" evidence="13">
    <location>
        <begin position="243"/>
        <end position="267"/>
    </location>
</feature>
<reference evidence="19 20" key="1">
    <citation type="submission" date="2019-06" db="EMBL/GenBank/DDBJ databases">
        <title>Cerasibacillus sp. nov., isolated from maize field.</title>
        <authorList>
            <person name="Lin S.-Y."/>
            <person name="Tsai C.-F."/>
            <person name="Young C.-C."/>
        </authorList>
    </citation>
    <scope>NUCLEOTIDE SEQUENCE [LARGE SCALE GENOMIC DNA]</scope>
    <source>
        <strain evidence="19 20">CC-CFT480</strain>
    </source>
</reference>
<feature type="domain" description="Peptidase S8/S53" evidence="16">
    <location>
        <begin position="209"/>
        <end position="652"/>
    </location>
</feature>
<feature type="compositionally biased region" description="Polar residues" evidence="13">
    <location>
        <begin position="547"/>
        <end position="564"/>
    </location>
</feature>
<dbReference type="InterPro" id="IPR036852">
    <property type="entry name" value="Peptidase_S8/S53_dom_sf"/>
</dbReference>
<dbReference type="Pfam" id="PF02225">
    <property type="entry name" value="PA"/>
    <property type="match status" value="1"/>
</dbReference>
<dbReference type="PRINTS" id="PR00723">
    <property type="entry name" value="SUBTILISIN"/>
</dbReference>
<feature type="compositionally biased region" description="Acidic residues" evidence="13">
    <location>
        <begin position="1513"/>
        <end position="1533"/>
    </location>
</feature>
<dbReference type="InterPro" id="IPR050131">
    <property type="entry name" value="Peptidase_S8_subtilisin-like"/>
</dbReference>
<dbReference type="Proteomes" id="UP000321574">
    <property type="component" value="Unassembled WGS sequence"/>
</dbReference>
<evidence type="ECO:0000256" key="9">
    <source>
        <dbReference type="ARBA" id="ARBA00023088"/>
    </source>
</evidence>
<evidence type="ECO:0000259" key="18">
    <source>
        <dbReference type="Pfam" id="PF02225"/>
    </source>
</evidence>
<feature type="active site" description="Charge relay system" evidence="10 11">
    <location>
        <position position="280"/>
    </location>
</feature>
<dbReference type="PANTHER" id="PTHR43806">
    <property type="entry name" value="PEPTIDASE S8"/>
    <property type="match status" value="1"/>
</dbReference>
<feature type="chain" id="PRO_5022674567" evidence="15">
    <location>
        <begin position="31"/>
        <end position="1631"/>
    </location>
</feature>
<accession>A0A5C8NR57</accession>
<feature type="active site" description="Charge relay system" evidence="10 11">
    <location>
        <position position="605"/>
    </location>
</feature>
<dbReference type="Pfam" id="PF00746">
    <property type="entry name" value="Gram_pos_anchor"/>
    <property type="match status" value="1"/>
</dbReference>
<organism evidence="19 20">
    <name type="scientific">Cerasibacillus terrae</name>
    <dbReference type="NCBI Taxonomy" id="2498845"/>
    <lineage>
        <taxon>Bacteria</taxon>
        <taxon>Bacillati</taxon>
        <taxon>Bacillota</taxon>
        <taxon>Bacilli</taxon>
        <taxon>Bacillales</taxon>
        <taxon>Bacillaceae</taxon>
        <taxon>Cerasibacillus</taxon>
    </lineage>
</organism>
<dbReference type="OrthoDB" id="9798386at2"/>
<dbReference type="GO" id="GO:0006508">
    <property type="term" value="P:proteolysis"/>
    <property type="evidence" value="ECO:0007669"/>
    <property type="project" value="UniProtKB-KW"/>
</dbReference>
<dbReference type="GO" id="GO:0004252">
    <property type="term" value="F:serine-type endopeptidase activity"/>
    <property type="evidence" value="ECO:0007669"/>
    <property type="project" value="UniProtKB-UniRule"/>
</dbReference>
<evidence type="ECO:0000256" key="1">
    <source>
        <dbReference type="ARBA" id="ARBA00004168"/>
    </source>
</evidence>
<dbReference type="PROSITE" id="PS00138">
    <property type="entry name" value="SUBTILASE_SER"/>
    <property type="match status" value="1"/>
</dbReference>
<evidence type="ECO:0000256" key="11">
    <source>
        <dbReference type="PROSITE-ProRule" id="PRU01240"/>
    </source>
</evidence>
<dbReference type="SUPFAM" id="SSF52025">
    <property type="entry name" value="PA domain"/>
    <property type="match status" value="1"/>
</dbReference>
<evidence type="ECO:0000259" key="16">
    <source>
        <dbReference type="Pfam" id="PF00082"/>
    </source>
</evidence>
<feature type="signal peptide" evidence="15">
    <location>
        <begin position="1"/>
        <end position="30"/>
    </location>
</feature>
<dbReference type="Gene3D" id="3.50.30.30">
    <property type="match status" value="1"/>
</dbReference>
<keyword evidence="3" id="KW-0134">Cell wall</keyword>
<evidence type="ECO:0000313" key="20">
    <source>
        <dbReference type="Proteomes" id="UP000321574"/>
    </source>
</evidence>
<keyword evidence="4" id="KW-0964">Secreted</keyword>
<feature type="region of interest" description="Disordered" evidence="13">
    <location>
        <begin position="1510"/>
        <end position="1597"/>
    </location>
</feature>
<name>A0A5C8NR57_9BACI</name>
<keyword evidence="9" id="KW-0572">Peptidoglycan-anchor</keyword>
<dbReference type="InterPro" id="IPR000209">
    <property type="entry name" value="Peptidase_S8/S53_dom"/>
</dbReference>
<gene>
    <name evidence="19" type="ORF">FHP05_10595</name>
</gene>
<evidence type="ECO:0000256" key="14">
    <source>
        <dbReference type="SAM" id="Phobius"/>
    </source>
</evidence>
<keyword evidence="14" id="KW-0472">Membrane</keyword>
<feature type="active site" description="Charge relay system" evidence="10 11">
    <location>
        <position position="218"/>
    </location>
</feature>
<keyword evidence="20" id="KW-1185">Reference proteome</keyword>
<evidence type="ECO:0000256" key="4">
    <source>
        <dbReference type="ARBA" id="ARBA00022525"/>
    </source>
</evidence>
<feature type="transmembrane region" description="Helical" evidence="14">
    <location>
        <begin position="1602"/>
        <end position="1621"/>
    </location>
</feature>
<dbReference type="InterPro" id="IPR003137">
    <property type="entry name" value="PA_domain"/>
</dbReference>
<evidence type="ECO:0000256" key="10">
    <source>
        <dbReference type="PIRSR" id="PIRSR615500-1"/>
    </source>
</evidence>
<dbReference type="RefSeq" id="WP_147668059.1">
    <property type="nucleotide sequence ID" value="NZ_VDUW01000007.1"/>
</dbReference>
<dbReference type="CDD" id="cd02133">
    <property type="entry name" value="PA_C5a_like"/>
    <property type="match status" value="1"/>
</dbReference>
<dbReference type="InterPro" id="IPR019931">
    <property type="entry name" value="LPXTG_anchor"/>
</dbReference>
<keyword evidence="14" id="KW-0812">Transmembrane</keyword>
<evidence type="ECO:0000313" key="19">
    <source>
        <dbReference type="EMBL" id="TXL63626.1"/>
    </source>
</evidence>
<keyword evidence="6 15" id="KW-0732">Signal</keyword>
<comment type="caution">
    <text evidence="19">The sequence shown here is derived from an EMBL/GenBank/DDBJ whole genome shotgun (WGS) entry which is preliminary data.</text>
</comment>
<dbReference type="EMBL" id="VDUW01000007">
    <property type="protein sequence ID" value="TXL63626.1"/>
    <property type="molecule type" value="Genomic_DNA"/>
</dbReference>
<dbReference type="InterPro" id="IPR023828">
    <property type="entry name" value="Peptidase_S8_Ser-AS"/>
</dbReference>
<feature type="domain" description="Gram-positive cocci surface proteins LPxTG" evidence="17">
    <location>
        <begin position="1588"/>
        <end position="1627"/>
    </location>
</feature>
<dbReference type="Gene3D" id="3.40.50.200">
    <property type="entry name" value="Peptidase S8/S53 domain"/>
    <property type="match status" value="1"/>
</dbReference>